<name>A0ABT2W768_9FLAO</name>
<dbReference type="EMBL" id="JAOTEM010000003">
    <property type="protein sequence ID" value="MCU7618052.1"/>
    <property type="molecule type" value="Genomic_DNA"/>
</dbReference>
<proteinExistence type="predicted"/>
<evidence type="ECO:0000313" key="2">
    <source>
        <dbReference type="Proteomes" id="UP001208649"/>
    </source>
</evidence>
<keyword evidence="2" id="KW-1185">Reference proteome</keyword>
<reference evidence="2" key="1">
    <citation type="submission" date="2023-07" db="EMBL/GenBank/DDBJ databases">
        <title>Chryseobacterium sp. strain PBS4-4 Genome sequencing and assembly.</title>
        <authorList>
            <person name="Jung Y."/>
        </authorList>
    </citation>
    <scope>NUCLEOTIDE SEQUENCE [LARGE SCALE GENOMIC DNA]</scope>
    <source>
        <strain evidence="2">PBS4-4</strain>
    </source>
</reference>
<evidence type="ECO:0000313" key="1">
    <source>
        <dbReference type="EMBL" id="MCU7618052.1"/>
    </source>
</evidence>
<comment type="caution">
    <text evidence="1">The sequence shown here is derived from an EMBL/GenBank/DDBJ whole genome shotgun (WGS) entry which is preliminary data.</text>
</comment>
<sequence length="159" mass="18287">MSTVKTTSLRSFISMFLLLIFFSCSEKSTEKINSTNPEEITFIGLSNVGGELGSYSNIRITKDSIHFEQGMTANQKHSEWHKAITPKIWKNLTSSFKIKDLSLIESSPSIQHLDGMDETFQIKTTKNSHVYVNAYSDTHYRQFEEFKIKLENIIPQKQQ</sequence>
<dbReference type="Proteomes" id="UP001208649">
    <property type="component" value="Unassembled WGS sequence"/>
</dbReference>
<dbReference type="PROSITE" id="PS51257">
    <property type="entry name" value="PROKAR_LIPOPROTEIN"/>
    <property type="match status" value="1"/>
</dbReference>
<protein>
    <submittedName>
        <fullName evidence="1">Uncharacterized protein</fullName>
    </submittedName>
</protein>
<gene>
    <name evidence="1" type="ORF">NZ698_12650</name>
</gene>
<organism evidence="1 2">
    <name type="scientific">Chryseobacterium edaphi</name>
    <dbReference type="NCBI Taxonomy" id="2976532"/>
    <lineage>
        <taxon>Bacteria</taxon>
        <taxon>Pseudomonadati</taxon>
        <taxon>Bacteroidota</taxon>
        <taxon>Flavobacteriia</taxon>
        <taxon>Flavobacteriales</taxon>
        <taxon>Weeksellaceae</taxon>
        <taxon>Chryseobacterium group</taxon>
        <taxon>Chryseobacterium</taxon>
    </lineage>
</organism>
<accession>A0ABT2W768</accession>
<dbReference type="RefSeq" id="WP_263003505.1">
    <property type="nucleotide sequence ID" value="NZ_JAOTEM010000003.1"/>
</dbReference>